<reference evidence="1" key="1">
    <citation type="submission" date="2018-01" db="EMBL/GenBank/DDBJ databases">
        <authorList>
            <person name="Regsiter A."/>
            <person name="William W."/>
        </authorList>
    </citation>
    <scope>NUCLEOTIDE SEQUENCE</scope>
    <source>
        <strain evidence="1">TRIP AH-1</strain>
    </source>
</reference>
<evidence type="ECO:0000313" key="1">
    <source>
        <dbReference type="EMBL" id="SPD75693.1"/>
    </source>
</evidence>
<name>A0A445N1W6_9BACT</name>
<dbReference type="EMBL" id="OJIN01000217">
    <property type="protein sequence ID" value="SPD75693.1"/>
    <property type="molecule type" value="Genomic_DNA"/>
</dbReference>
<organism evidence="1">
    <name type="scientific">uncultured Desulfobacterium sp</name>
    <dbReference type="NCBI Taxonomy" id="201089"/>
    <lineage>
        <taxon>Bacteria</taxon>
        <taxon>Pseudomonadati</taxon>
        <taxon>Thermodesulfobacteriota</taxon>
        <taxon>Desulfobacteria</taxon>
        <taxon>Desulfobacterales</taxon>
        <taxon>Desulfobacteriaceae</taxon>
        <taxon>Desulfobacterium</taxon>
        <taxon>environmental samples</taxon>
    </lineage>
</organism>
<sequence>MVDSTLTNEMIENGKKLIRKLDDSNVRPSAAFWFYRPDIQEWKLVLVFVSVGKNGPKQVYSKIQTIISNFPDELSPLSLNQITLAKPDYSIAKLLRGAIRTGPGISGIWFENSVINGTVIEGAYIYRLA</sequence>
<proteinExistence type="predicted"/>
<accession>A0A445N1W6</accession>
<protein>
    <submittedName>
        <fullName evidence="1">Uncharacterized protein</fullName>
    </submittedName>
</protein>
<gene>
    <name evidence="1" type="ORF">PITCH_A720033</name>
</gene>
<dbReference type="AlphaFoldDB" id="A0A445N1W6"/>